<feature type="transmembrane region" description="Helical" evidence="6">
    <location>
        <begin position="247"/>
        <end position="265"/>
    </location>
</feature>
<evidence type="ECO:0000256" key="6">
    <source>
        <dbReference type="RuleBase" id="RU363032"/>
    </source>
</evidence>
<dbReference type="Pfam" id="PF00528">
    <property type="entry name" value="BPD_transp_1"/>
    <property type="match status" value="1"/>
</dbReference>
<comment type="subcellular location">
    <subcellularLocation>
        <location evidence="6">Cell membrane</location>
        <topology evidence="6">Multi-pass membrane protein</topology>
    </subcellularLocation>
    <subcellularLocation>
        <location evidence="1">Membrane</location>
        <topology evidence="1">Multi-pass membrane protein</topology>
    </subcellularLocation>
</comment>
<evidence type="ECO:0000313" key="8">
    <source>
        <dbReference type="EMBL" id="EIT84323.1"/>
    </source>
</evidence>
<dbReference type="eggNOG" id="COG1173">
    <property type="taxonomic scope" value="Bacteria"/>
</dbReference>
<feature type="transmembrane region" description="Helical" evidence="6">
    <location>
        <begin position="206"/>
        <end position="227"/>
    </location>
</feature>
<dbReference type="InterPro" id="IPR035906">
    <property type="entry name" value="MetI-like_sf"/>
</dbReference>
<sequence length="301" mass="34250">MIRRLIRNPRFILGFIVLACLLISSFALTNMTVPKANELQYGSNHEVTAVAPFPPSAQHWFGTNDQGEDELFLVIQGVKYTIGYALAVAICRLLISTALGILYGLYAKKSRRLFQAFIRPFRFIPAVLLALIFLTLLPGIWLSLLVTIFIAVPVLTEIIGEDVRHQLQQEHIIPSKLMGASRFHLLRKHLWPFLAPRLTLHFLQQIAQVLLLMLHLGILEITLFQTYDLTYYISNFYTKLMTTTWEIYTPVLVFFLLLCSFQLLVKGVESVLSAPPLEKRPLKVTTPPAAQPVPLSFKFMK</sequence>
<evidence type="ECO:0000256" key="2">
    <source>
        <dbReference type="ARBA" id="ARBA00022448"/>
    </source>
</evidence>
<dbReference type="PANTHER" id="PTHR43839">
    <property type="entry name" value="OPPC IN A BINDING PROTEIN-DEPENDENT TRANSPORT SYSTEM"/>
    <property type="match status" value="1"/>
</dbReference>
<evidence type="ECO:0000256" key="3">
    <source>
        <dbReference type="ARBA" id="ARBA00022692"/>
    </source>
</evidence>
<dbReference type="AlphaFoldDB" id="I8UC00"/>
<feature type="transmembrane region" description="Helical" evidence="6">
    <location>
        <begin position="82"/>
        <end position="105"/>
    </location>
</feature>
<evidence type="ECO:0000313" key="9">
    <source>
        <dbReference type="Proteomes" id="UP000004080"/>
    </source>
</evidence>
<proteinExistence type="inferred from homology"/>
<reference evidence="8 9" key="1">
    <citation type="journal article" date="2012" name="J. Bacteriol.">
        <title>Genome of Bacillus macauensis ZFHKF-1, a Long-Chain-Forming Bacterium.</title>
        <authorList>
            <person name="Cai L."/>
            <person name="Zhang T."/>
        </authorList>
    </citation>
    <scope>NUCLEOTIDE SEQUENCE [LARGE SCALE GENOMIC DNA]</scope>
    <source>
        <strain evidence="8 9">ZFHKF-1</strain>
    </source>
</reference>
<evidence type="ECO:0000256" key="4">
    <source>
        <dbReference type="ARBA" id="ARBA00022989"/>
    </source>
</evidence>
<dbReference type="RefSeq" id="WP_007203291.1">
    <property type="nucleotide sequence ID" value="NZ_AKKV01000036.1"/>
</dbReference>
<dbReference type="PATRIC" id="fig|1196324.3.peg.3292"/>
<dbReference type="Proteomes" id="UP000004080">
    <property type="component" value="Unassembled WGS sequence"/>
</dbReference>
<organism evidence="8 9">
    <name type="scientific">Fictibacillus macauensis ZFHKF-1</name>
    <dbReference type="NCBI Taxonomy" id="1196324"/>
    <lineage>
        <taxon>Bacteria</taxon>
        <taxon>Bacillati</taxon>
        <taxon>Bacillota</taxon>
        <taxon>Bacilli</taxon>
        <taxon>Bacillales</taxon>
        <taxon>Fictibacillaceae</taxon>
        <taxon>Fictibacillus</taxon>
    </lineage>
</organism>
<dbReference type="EMBL" id="AKKV01000036">
    <property type="protein sequence ID" value="EIT84323.1"/>
    <property type="molecule type" value="Genomic_DNA"/>
</dbReference>
<dbReference type="InterPro" id="IPR000515">
    <property type="entry name" value="MetI-like"/>
</dbReference>
<name>I8UC00_9BACL</name>
<keyword evidence="3 6" id="KW-0812">Transmembrane</keyword>
<feature type="domain" description="ABC transmembrane type-1" evidence="7">
    <location>
        <begin position="82"/>
        <end position="265"/>
    </location>
</feature>
<dbReference type="STRING" id="1196324.A374_16093"/>
<dbReference type="CDD" id="cd06261">
    <property type="entry name" value="TM_PBP2"/>
    <property type="match status" value="1"/>
</dbReference>
<dbReference type="PROSITE" id="PS50928">
    <property type="entry name" value="ABC_TM1"/>
    <property type="match status" value="1"/>
</dbReference>
<evidence type="ECO:0000256" key="1">
    <source>
        <dbReference type="ARBA" id="ARBA00004141"/>
    </source>
</evidence>
<dbReference type="GO" id="GO:0055085">
    <property type="term" value="P:transmembrane transport"/>
    <property type="evidence" value="ECO:0007669"/>
    <property type="project" value="InterPro"/>
</dbReference>
<comment type="caution">
    <text evidence="8">The sequence shown here is derived from an EMBL/GenBank/DDBJ whole genome shotgun (WGS) entry which is preliminary data.</text>
</comment>
<gene>
    <name evidence="8" type="ORF">A374_16093</name>
</gene>
<dbReference type="PANTHER" id="PTHR43839:SF3">
    <property type="entry name" value="OLIGOPEPTIDE ABC TRANSPORTER, PERMEASE PROTEIN"/>
    <property type="match status" value="1"/>
</dbReference>
<dbReference type="Gene3D" id="1.10.3720.10">
    <property type="entry name" value="MetI-like"/>
    <property type="match status" value="1"/>
</dbReference>
<evidence type="ECO:0000256" key="5">
    <source>
        <dbReference type="ARBA" id="ARBA00023136"/>
    </source>
</evidence>
<evidence type="ECO:0000259" key="7">
    <source>
        <dbReference type="PROSITE" id="PS50928"/>
    </source>
</evidence>
<accession>I8UC00</accession>
<dbReference type="GO" id="GO:0005886">
    <property type="term" value="C:plasma membrane"/>
    <property type="evidence" value="ECO:0007669"/>
    <property type="project" value="UniProtKB-SubCell"/>
</dbReference>
<keyword evidence="4 6" id="KW-1133">Transmembrane helix</keyword>
<keyword evidence="9" id="KW-1185">Reference proteome</keyword>
<comment type="similarity">
    <text evidence="6">Belongs to the binding-protein-dependent transport system permease family.</text>
</comment>
<dbReference type="SUPFAM" id="SSF161098">
    <property type="entry name" value="MetI-like"/>
    <property type="match status" value="1"/>
</dbReference>
<keyword evidence="5 6" id="KW-0472">Membrane</keyword>
<protein>
    <submittedName>
        <fullName evidence="8">Oligopeptide transport system, permease</fullName>
    </submittedName>
</protein>
<keyword evidence="2 6" id="KW-0813">Transport</keyword>